<keyword evidence="5 7" id="KW-0472">Membrane</keyword>
<evidence type="ECO:0000256" key="5">
    <source>
        <dbReference type="ARBA" id="ARBA00023136"/>
    </source>
</evidence>
<feature type="transmembrane region" description="Helical" evidence="7">
    <location>
        <begin position="294"/>
        <end position="316"/>
    </location>
</feature>
<dbReference type="AlphaFoldDB" id="A0A919UA24"/>
<dbReference type="InterPro" id="IPR003838">
    <property type="entry name" value="ABC3_permease_C"/>
</dbReference>
<evidence type="ECO:0000256" key="3">
    <source>
        <dbReference type="ARBA" id="ARBA00022692"/>
    </source>
</evidence>
<dbReference type="Pfam" id="PF02687">
    <property type="entry name" value="FtsX"/>
    <property type="match status" value="2"/>
</dbReference>
<dbReference type="PANTHER" id="PTHR30572">
    <property type="entry name" value="MEMBRANE COMPONENT OF TRANSPORTER-RELATED"/>
    <property type="match status" value="1"/>
</dbReference>
<comment type="subcellular location">
    <subcellularLocation>
        <location evidence="1">Cell membrane</location>
        <topology evidence="1">Multi-pass membrane protein</topology>
    </subcellularLocation>
</comment>
<dbReference type="GO" id="GO:0005886">
    <property type="term" value="C:plasma membrane"/>
    <property type="evidence" value="ECO:0007669"/>
    <property type="project" value="UniProtKB-SubCell"/>
</dbReference>
<evidence type="ECO:0000256" key="1">
    <source>
        <dbReference type="ARBA" id="ARBA00004651"/>
    </source>
</evidence>
<dbReference type="InterPro" id="IPR050250">
    <property type="entry name" value="Macrolide_Exporter_MacB"/>
</dbReference>
<feature type="transmembrane region" description="Helical" evidence="7">
    <location>
        <begin position="390"/>
        <end position="409"/>
    </location>
</feature>
<evidence type="ECO:0000256" key="4">
    <source>
        <dbReference type="ARBA" id="ARBA00022989"/>
    </source>
</evidence>
<keyword evidence="2" id="KW-1003">Cell membrane</keyword>
<keyword evidence="3 7" id="KW-0812">Transmembrane</keyword>
<evidence type="ECO:0000313" key="9">
    <source>
        <dbReference type="EMBL" id="GIG48099.1"/>
    </source>
</evidence>
<reference evidence="9" key="1">
    <citation type="submission" date="2021-01" db="EMBL/GenBank/DDBJ databases">
        <title>Whole genome shotgun sequence of Dactylosporangium siamense NBRC 106093.</title>
        <authorList>
            <person name="Komaki H."/>
            <person name="Tamura T."/>
        </authorList>
    </citation>
    <scope>NUCLEOTIDE SEQUENCE</scope>
    <source>
        <strain evidence="9">NBRC 106093</strain>
    </source>
</reference>
<dbReference type="EMBL" id="BONQ01000095">
    <property type="protein sequence ID" value="GIG48099.1"/>
    <property type="molecule type" value="Genomic_DNA"/>
</dbReference>
<evidence type="ECO:0000256" key="7">
    <source>
        <dbReference type="SAM" id="Phobius"/>
    </source>
</evidence>
<feature type="transmembrane region" description="Helical" evidence="7">
    <location>
        <begin position="336"/>
        <end position="360"/>
    </location>
</feature>
<evidence type="ECO:0000256" key="6">
    <source>
        <dbReference type="ARBA" id="ARBA00038076"/>
    </source>
</evidence>
<dbReference type="GO" id="GO:0022857">
    <property type="term" value="F:transmembrane transporter activity"/>
    <property type="evidence" value="ECO:0007669"/>
    <property type="project" value="TreeGrafter"/>
</dbReference>
<feature type="transmembrane region" description="Helical" evidence="7">
    <location>
        <begin position="744"/>
        <end position="769"/>
    </location>
</feature>
<feature type="transmembrane region" description="Helical" evidence="7">
    <location>
        <begin position="473"/>
        <end position="494"/>
    </location>
</feature>
<dbReference type="PANTHER" id="PTHR30572:SF4">
    <property type="entry name" value="ABC TRANSPORTER PERMEASE YTRF"/>
    <property type="match status" value="1"/>
</dbReference>
<protein>
    <recommendedName>
        <fullName evidence="8">ABC3 transporter permease C-terminal domain-containing protein</fullName>
    </recommendedName>
</protein>
<accession>A0A919UA24</accession>
<dbReference type="RefSeq" id="WP_203849815.1">
    <property type="nucleotide sequence ID" value="NZ_BAAAVW010000021.1"/>
</dbReference>
<gene>
    <name evidence="9" type="ORF">Dsi01nite_061400</name>
</gene>
<feature type="transmembrane region" description="Helical" evidence="7">
    <location>
        <begin position="421"/>
        <end position="443"/>
    </location>
</feature>
<feature type="transmembrane region" description="Helical" evidence="7">
    <location>
        <begin position="242"/>
        <end position="267"/>
    </location>
</feature>
<feature type="domain" description="ABC3 transporter permease C-terminal" evidence="8">
    <location>
        <begin position="246"/>
        <end position="368"/>
    </location>
</feature>
<sequence length="827" mass="85573">MIAVAVQTLRMRWVSFLGTVVALVLGVAQVAAMGLLLGAMLHLPDRPAERFAQAPAVVHPDDPDWDPARHDLGVRSRAAAVGVTPELLAKVSATGPVVADRAFYAQVSGGPADQVGHAWSVARFGGYHLTAGHEPAGDRDIVVTGPASLGTRVTVFTATEIGTYTVAGVATSTGYEHAVFFTDAEAARLSPRINALVALGPVEAVRAAVAGTDATVLTGQARHHADASEARDRRALDDTVTLLPIMASVAGTTAIFVVASTFAFAVVQRRREVALLRAVGTTPRQVRRMVLTEAALVGTLGSAAGVVLGLGGARLLTRWLIGLGISPPWFDVRPALTPAVLVPLAIALLTGVIVSLGGAATAAWRAGRVRPIEALREAAVDDSGMTPGRWLLGGAGLLTGLGLVGWTAFGAPGTVLVPNSYVPTLLAPVLATALLAPVAVGPLTRLLTWPFTRTRGATAVLVRAGALNARRRTAATAAPILLTVGLSLSVLGAADSVNEARDQGLRNQTSAEYVLTPDGTPGLSQAAIAKVAAVPGVRVVAPILTTVYTRDEEFLEENDALVVDPSSLSDVYRLDVTAGSLTGLDDRTVVVPDGWHLDLGSRMDVLLADGTTAELTVAAVYHARRGEDVAYLPSRFAGTAQFARDGLARRAYLSFAPGTDHTAAVEAVRSAVAGTGATVRTGAELTASERAFSRHLTAVRQKSVAGIVVLFCCIAIVNTLLMATAERRRDLALLRRGGATRRQVLTVFAAESALVVGIGVILAVLASALNLGGLWIALIRLFGPTPLVVPYPTILTVTAVAAVLALLSTVLPAAAALRRGAGSVDRL</sequence>
<keyword evidence="10" id="KW-1185">Reference proteome</keyword>
<evidence type="ECO:0000259" key="8">
    <source>
        <dbReference type="Pfam" id="PF02687"/>
    </source>
</evidence>
<feature type="transmembrane region" description="Helical" evidence="7">
    <location>
        <begin position="789"/>
        <end position="817"/>
    </location>
</feature>
<organism evidence="9 10">
    <name type="scientific">Dactylosporangium siamense</name>
    <dbReference type="NCBI Taxonomy" id="685454"/>
    <lineage>
        <taxon>Bacteria</taxon>
        <taxon>Bacillati</taxon>
        <taxon>Actinomycetota</taxon>
        <taxon>Actinomycetes</taxon>
        <taxon>Micromonosporales</taxon>
        <taxon>Micromonosporaceae</taxon>
        <taxon>Dactylosporangium</taxon>
    </lineage>
</organism>
<comment type="similarity">
    <text evidence="6">Belongs to the ABC-4 integral membrane protein family.</text>
</comment>
<feature type="domain" description="ABC3 transporter permease C-terminal" evidence="8">
    <location>
        <begin position="704"/>
        <end position="818"/>
    </location>
</feature>
<keyword evidence="4 7" id="KW-1133">Transmembrane helix</keyword>
<evidence type="ECO:0000256" key="2">
    <source>
        <dbReference type="ARBA" id="ARBA00022475"/>
    </source>
</evidence>
<dbReference type="Proteomes" id="UP000660611">
    <property type="component" value="Unassembled WGS sequence"/>
</dbReference>
<evidence type="ECO:0000313" key="10">
    <source>
        <dbReference type="Proteomes" id="UP000660611"/>
    </source>
</evidence>
<proteinExistence type="inferred from homology"/>
<comment type="caution">
    <text evidence="9">The sequence shown here is derived from an EMBL/GenBank/DDBJ whole genome shotgun (WGS) entry which is preliminary data.</text>
</comment>
<feature type="transmembrane region" description="Helical" evidence="7">
    <location>
        <begin position="704"/>
        <end position="723"/>
    </location>
</feature>
<name>A0A919UA24_9ACTN</name>